<sequence>MPAALWLQALSVKVFGVSDFSVLLPEALAGVASTWMMYVIVKPWAGG</sequence>
<gene>
    <name evidence="3" type="ORF">B4109_1661</name>
    <name evidence="4" type="ORF">B4114_1685</name>
    <name evidence="2" type="ORF">GS8_2501</name>
</gene>
<evidence type="ECO:0000313" key="7">
    <source>
        <dbReference type="Proteomes" id="UP000773850"/>
    </source>
</evidence>
<dbReference type="Pfam" id="PF13231">
    <property type="entry name" value="PMT_2"/>
    <property type="match status" value="1"/>
</dbReference>
<evidence type="ECO:0000313" key="6">
    <source>
        <dbReference type="Proteomes" id="UP000075517"/>
    </source>
</evidence>
<dbReference type="PATRIC" id="fig|1422.17.peg.1772"/>
<protein>
    <recommendedName>
        <fullName evidence="1">Glycosyltransferase RgtA/B/C/D-like domain-containing protein</fullName>
    </recommendedName>
</protein>
<evidence type="ECO:0000259" key="1">
    <source>
        <dbReference type="Pfam" id="PF13231"/>
    </source>
</evidence>
<dbReference type="AlphaFoldDB" id="A0A150N4D0"/>
<evidence type="ECO:0000313" key="2">
    <source>
        <dbReference type="EMBL" id="KAF6510344.1"/>
    </source>
</evidence>
<accession>A0A150N4D0</accession>
<dbReference type="EMBL" id="LUCS01000028">
    <property type="protein sequence ID" value="KAF6510344.1"/>
    <property type="molecule type" value="Genomic_DNA"/>
</dbReference>
<dbReference type="Proteomes" id="UP000075424">
    <property type="component" value="Unassembled WGS sequence"/>
</dbReference>
<reference evidence="5 6" key="1">
    <citation type="submission" date="2016-01" db="EMBL/GenBank/DDBJ databases">
        <title>Draft Genome Sequences of Seven Thermophilic Sporeformers Isolated from Foods.</title>
        <authorList>
            <person name="Berendsen E.M."/>
            <person name="Wells-Bennik M.H."/>
            <person name="Krawcyk A.O."/>
            <person name="De Jong A."/>
            <person name="Holsappel S."/>
            <person name="Eijlander R.T."/>
            <person name="Kuipers O.P."/>
        </authorList>
    </citation>
    <scope>NUCLEOTIDE SEQUENCE [LARGE SCALE GENOMIC DNA]</scope>
    <source>
        <strain evidence="3 5">B4109</strain>
        <strain evidence="4 6">B4114</strain>
    </source>
</reference>
<dbReference type="EMBL" id="LQYV01000044">
    <property type="protein sequence ID" value="KYD27538.1"/>
    <property type="molecule type" value="Genomic_DNA"/>
</dbReference>
<evidence type="ECO:0000313" key="5">
    <source>
        <dbReference type="Proteomes" id="UP000075424"/>
    </source>
</evidence>
<feature type="domain" description="Glycosyltransferase RgtA/B/C/D-like" evidence="1">
    <location>
        <begin position="2"/>
        <end position="43"/>
    </location>
</feature>
<dbReference type="Proteomes" id="UP000773850">
    <property type="component" value="Unassembled WGS sequence"/>
</dbReference>
<evidence type="ECO:0000313" key="4">
    <source>
        <dbReference type="EMBL" id="KYD31518.1"/>
    </source>
</evidence>
<reference evidence="2 7" key="2">
    <citation type="submission" date="2016-03" db="EMBL/GenBank/DDBJ databases">
        <title>Spore heat resistance.</title>
        <authorList>
            <person name="Boekhorst J."/>
            <person name="Berendsen E.M."/>
            <person name="Wells-Bennik M.H."/>
            <person name="Kuipers O.P."/>
        </authorList>
    </citation>
    <scope>NUCLEOTIDE SEQUENCE [LARGE SCALE GENOMIC DNA]</scope>
    <source>
        <strain evidence="2 7">GS8</strain>
    </source>
</reference>
<name>A0A150N4D0_GEOSE</name>
<dbReference type="Proteomes" id="UP000075517">
    <property type="component" value="Unassembled WGS sequence"/>
</dbReference>
<keyword evidence="7" id="KW-1185">Reference proteome</keyword>
<proteinExistence type="predicted"/>
<dbReference type="InterPro" id="IPR038731">
    <property type="entry name" value="RgtA/B/C-like"/>
</dbReference>
<evidence type="ECO:0000313" key="3">
    <source>
        <dbReference type="EMBL" id="KYD27538.1"/>
    </source>
</evidence>
<dbReference type="EMBL" id="LQYY01000142">
    <property type="protein sequence ID" value="KYD31518.1"/>
    <property type="molecule type" value="Genomic_DNA"/>
</dbReference>
<organism evidence="4 6">
    <name type="scientific">Geobacillus stearothermophilus</name>
    <name type="common">Bacillus stearothermophilus</name>
    <dbReference type="NCBI Taxonomy" id="1422"/>
    <lineage>
        <taxon>Bacteria</taxon>
        <taxon>Bacillati</taxon>
        <taxon>Bacillota</taxon>
        <taxon>Bacilli</taxon>
        <taxon>Bacillales</taxon>
        <taxon>Anoxybacillaceae</taxon>
        <taxon>Geobacillus</taxon>
    </lineage>
</organism>
<comment type="caution">
    <text evidence="4">The sequence shown here is derived from an EMBL/GenBank/DDBJ whole genome shotgun (WGS) entry which is preliminary data.</text>
</comment>